<keyword evidence="1" id="KW-1133">Transmembrane helix</keyword>
<name>A0A9D6L6I6_UNCEI</name>
<keyword evidence="1" id="KW-0812">Transmembrane</keyword>
<proteinExistence type="predicted"/>
<dbReference type="Proteomes" id="UP000807850">
    <property type="component" value="Unassembled WGS sequence"/>
</dbReference>
<dbReference type="EMBL" id="JACQAY010000170">
    <property type="protein sequence ID" value="MBI3539696.1"/>
    <property type="molecule type" value="Genomic_DNA"/>
</dbReference>
<evidence type="ECO:0000313" key="2">
    <source>
        <dbReference type="EMBL" id="MBI3539696.1"/>
    </source>
</evidence>
<reference evidence="2" key="1">
    <citation type="submission" date="2020-07" db="EMBL/GenBank/DDBJ databases">
        <title>Huge and variable diversity of episymbiotic CPR bacteria and DPANN archaea in groundwater ecosystems.</title>
        <authorList>
            <person name="He C.Y."/>
            <person name="Keren R."/>
            <person name="Whittaker M."/>
            <person name="Farag I.F."/>
            <person name="Doudna J."/>
            <person name="Cate J.H.D."/>
            <person name="Banfield J.F."/>
        </authorList>
    </citation>
    <scope>NUCLEOTIDE SEQUENCE</scope>
    <source>
        <strain evidence="2">NC_groundwater_928_Pr1_S-0.2um_72_17</strain>
    </source>
</reference>
<dbReference type="AlphaFoldDB" id="A0A9D6L6I6"/>
<evidence type="ECO:0000256" key="1">
    <source>
        <dbReference type="SAM" id="Phobius"/>
    </source>
</evidence>
<gene>
    <name evidence="2" type="ORF">HY076_05435</name>
</gene>
<accession>A0A9D6L6I6</accession>
<organism evidence="2 3">
    <name type="scientific">Eiseniibacteriota bacterium</name>
    <dbReference type="NCBI Taxonomy" id="2212470"/>
    <lineage>
        <taxon>Bacteria</taxon>
        <taxon>Candidatus Eiseniibacteriota</taxon>
    </lineage>
</organism>
<protein>
    <submittedName>
        <fullName evidence="2">Uncharacterized protein</fullName>
    </submittedName>
</protein>
<evidence type="ECO:0000313" key="3">
    <source>
        <dbReference type="Proteomes" id="UP000807850"/>
    </source>
</evidence>
<sequence>MSARGGIAMIVLQGSTSVLPEGLQFLKPGWWLLHVLAFALVFVYGYRRGRLAERRERRAKDADGPSRGGKA</sequence>
<comment type="caution">
    <text evidence="2">The sequence shown here is derived from an EMBL/GenBank/DDBJ whole genome shotgun (WGS) entry which is preliminary data.</text>
</comment>
<keyword evidence="1" id="KW-0472">Membrane</keyword>
<feature type="transmembrane region" description="Helical" evidence="1">
    <location>
        <begin position="30"/>
        <end position="47"/>
    </location>
</feature>